<dbReference type="Gene3D" id="3.30.70.580">
    <property type="entry name" value="Pseudouridine synthase I, catalytic domain, N-terminal subdomain"/>
    <property type="match status" value="1"/>
</dbReference>
<protein>
    <submittedName>
        <fullName evidence="5">RluB protein</fullName>
    </submittedName>
</protein>
<dbReference type="Gene3D" id="3.10.290.10">
    <property type="entry name" value="RNA-binding S4 domain"/>
    <property type="match status" value="1"/>
</dbReference>
<dbReference type="Pfam" id="PF01479">
    <property type="entry name" value="S4"/>
    <property type="match status" value="1"/>
</dbReference>
<dbReference type="GO" id="GO:0006364">
    <property type="term" value="P:rRNA processing"/>
    <property type="evidence" value="ECO:0007669"/>
    <property type="project" value="UniProtKB-ARBA"/>
</dbReference>
<sequence>MLPSSRVWETWWPRSVAAAPSGAHALRVRTPRPSRWASWGVLTWTWHCTRKGHRALSAGEASDSAVEDRRIFKLERFLSKAGVLSRREAAKQVRAGNVMVNKATVRDPFSKVRAGDEIRLRGVGKVVLPDWDSEPPRLVLFNKPPGVVTSLRTTQSSTDRHLRALQEALPAPYRSLLAPHIPALRPVGRLDAGSMGLLLFTDSSQLGNRLTGPGSCEKEYLVSVTPLPGARSLQRLREGIDIRDGNAKRGRTLPCAVALVRKDVNRARAILRFVLCEGRNRQIRRMCKSEGLAVEWLLRTRIGPLRLGTLALGEARDATADEQKALQTDATDVADAP</sequence>
<proteinExistence type="inferred from homology"/>
<dbReference type="GO" id="GO:0003723">
    <property type="term" value="F:RNA binding"/>
    <property type="evidence" value="ECO:0007669"/>
    <property type="project" value="UniProtKB-KW"/>
</dbReference>
<dbReference type="InterPro" id="IPR020103">
    <property type="entry name" value="PsdUridine_synth_cat_dom_sf"/>
</dbReference>
<dbReference type="Pfam" id="PF00849">
    <property type="entry name" value="PseudoU_synth_2"/>
    <property type="match status" value="1"/>
</dbReference>
<dbReference type="PROSITE" id="PS50889">
    <property type="entry name" value="S4"/>
    <property type="match status" value="1"/>
</dbReference>
<dbReference type="PROSITE" id="PS01149">
    <property type="entry name" value="PSI_RSU"/>
    <property type="match status" value="1"/>
</dbReference>
<dbReference type="SUPFAM" id="SSF55120">
    <property type="entry name" value="Pseudouridine synthase"/>
    <property type="match status" value="1"/>
</dbReference>
<dbReference type="Gene3D" id="3.30.70.1560">
    <property type="entry name" value="Alpha-L RNA-binding motif"/>
    <property type="match status" value="1"/>
</dbReference>
<feature type="domain" description="RNA-binding S4" evidence="4">
    <location>
        <begin position="72"/>
        <end position="129"/>
    </location>
</feature>
<dbReference type="InterPro" id="IPR002942">
    <property type="entry name" value="S4_RNA-bd"/>
</dbReference>
<dbReference type="PANTHER" id="PTHR47683">
    <property type="entry name" value="PSEUDOURIDINE SYNTHASE FAMILY PROTEIN-RELATED"/>
    <property type="match status" value="1"/>
</dbReference>
<dbReference type="InterPro" id="IPR018496">
    <property type="entry name" value="PsdUridine_synth_RsuA/RluB_CS"/>
</dbReference>
<keyword evidence="6" id="KW-1185">Reference proteome</keyword>
<organism evidence="5 6">
    <name type="scientific">Symbiodinium natans</name>
    <dbReference type="NCBI Taxonomy" id="878477"/>
    <lineage>
        <taxon>Eukaryota</taxon>
        <taxon>Sar</taxon>
        <taxon>Alveolata</taxon>
        <taxon>Dinophyceae</taxon>
        <taxon>Suessiales</taxon>
        <taxon>Symbiodiniaceae</taxon>
        <taxon>Symbiodinium</taxon>
    </lineage>
</organism>
<evidence type="ECO:0000256" key="3">
    <source>
        <dbReference type="PROSITE-ProRule" id="PRU00182"/>
    </source>
</evidence>
<dbReference type="GO" id="GO:0001522">
    <property type="term" value="P:pseudouridine synthesis"/>
    <property type="evidence" value="ECO:0007669"/>
    <property type="project" value="InterPro"/>
</dbReference>
<dbReference type="SMART" id="SM00363">
    <property type="entry name" value="S4"/>
    <property type="match status" value="1"/>
</dbReference>
<accession>A0A812R6C9</accession>
<dbReference type="InterPro" id="IPR020094">
    <property type="entry name" value="TruA/RsuA/RluB/E/F_N"/>
</dbReference>
<dbReference type="EMBL" id="CAJNDS010002310">
    <property type="protein sequence ID" value="CAE7424380.1"/>
    <property type="molecule type" value="Genomic_DNA"/>
</dbReference>
<evidence type="ECO:0000313" key="5">
    <source>
        <dbReference type="EMBL" id="CAE7424380.1"/>
    </source>
</evidence>
<reference evidence="5" key="1">
    <citation type="submission" date="2021-02" db="EMBL/GenBank/DDBJ databases">
        <authorList>
            <person name="Dougan E. K."/>
            <person name="Rhodes N."/>
            <person name="Thang M."/>
            <person name="Chan C."/>
        </authorList>
    </citation>
    <scope>NUCLEOTIDE SEQUENCE</scope>
</reference>
<evidence type="ECO:0000259" key="4">
    <source>
        <dbReference type="SMART" id="SM00363"/>
    </source>
</evidence>
<evidence type="ECO:0000256" key="1">
    <source>
        <dbReference type="ARBA" id="ARBA00008348"/>
    </source>
</evidence>
<dbReference type="SUPFAM" id="SSF55174">
    <property type="entry name" value="Alpha-L RNA-binding motif"/>
    <property type="match status" value="1"/>
</dbReference>
<dbReference type="AlphaFoldDB" id="A0A812R6C9"/>
<keyword evidence="3" id="KW-0694">RNA-binding</keyword>
<dbReference type="CDD" id="cd00165">
    <property type="entry name" value="S4"/>
    <property type="match status" value="1"/>
</dbReference>
<keyword evidence="2" id="KW-0413">Isomerase</keyword>
<gene>
    <name evidence="5" type="primary">rluB</name>
    <name evidence="5" type="ORF">SNAT2548_LOCUS23086</name>
</gene>
<dbReference type="InterPro" id="IPR042092">
    <property type="entry name" value="PsdUridine_s_RsuA/RluB/E/F_cat"/>
</dbReference>
<dbReference type="Proteomes" id="UP000604046">
    <property type="component" value="Unassembled WGS sequence"/>
</dbReference>
<comment type="caution">
    <text evidence="5">The sequence shown here is derived from an EMBL/GenBank/DDBJ whole genome shotgun (WGS) entry which is preliminary data.</text>
</comment>
<dbReference type="OrthoDB" id="440619at2759"/>
<dbReference type="InterPro" id="IPR006145">
    <property type="entry name" value="PsdUridine_synth_RsuA/RluA"/>
</dbReference>
<evidence type="ECO:0000313" key="6">
    <source>
        <dbReference type="Proteomes" id="UP000604046"/>
    </source>
</evidence>
<comment type="similarity">
    <text evidence="1">Belongs to the pseudouridine synthase RsuA family.</text>
</comment>
<dbReference type="PANTHER" id="PTHR47683:SF2">
    <property type="entry name" value="RNA-BINDING S4 DOMAIN-CONTAINING PROTEIN"/>
    <property type="match status" value="1"/>
</dbReference>
<dbReference type="GO" id="GO:0009982">
    <property type="term" value="F:pseudouridine synthase activity"/>
    <property type="evidence" value="ECO:0007669"/>
    <property type="project" value="InterPro"/>
</dbReference>
<dbReference type="InterPro" id="IPR036986">
    <property type="entry name" value="S4_RNA-bd_sf"/>
</dbReference>
<dbReference type="InterPro" id="IPR050343">
    <property type="entry name" value="RsuA_PseudoU_synthase"/>
</dbReference>
<name>A0A812R6C9_9DINO</name>
<evidence type="ECO:0000256" key="2">
    <source>
        <dbReference type="ARBA" id="ARBA00023235"/>
    </source>
</evidence>